<evidence type="ECO:0000256" key="8">
    <source>
        <dbReference type="ARBA" id="ARBA00023170"/>
    </source>
</evidence>
<reference evidence="12 13" key="1">
    <citation type="submission" date="2021-11" db="EMBL/GenBank/DDBJ databases">
        <title>Black yeast isolated from Biological Soil Crust.</title>
        <authorList>
            <person name="Kurbessoian T."/>
        </authorList>
    </citation>
    <scope>NUCLEOTIDE SEQUENCE [LARGE SCALE GENOMIC DNA]</scope>
    <source>
        <strain evidence="12 13">CCFEE 5522</strain>
    </source>
</reference>
<dbReference type="CDD" id="cd14966">
    <property type="entry name" value="7tmD_STE3"/>
    <property type="match status" value="1"/>
</dbReference>
<sequence length="517" mass="57127">MAPIASLVARSVDIAASAMSSAAPVYSSSILLATFSLLTVLLIIPPMCWHYRNRNLGATLLVAWTIIMNLQTFVNAVLWPADNLSSWYNGSGLCDVEVKLQVAWGVAAPATLGCVLRALANAMNTDRATLIKSKAQRWRDYSIDLTWCIGFPFLQMFMHYIVQDRRYFLYGISGCVPSISGSWLSILLIYMPPVVWTLIDGYFAILIIVRLYRYRVSFALILASSNTTKSRFMRLYVLCLVWILAFIPTQAFVLYINLSMHRSAYSWSETHNPAEWNEIIMVPSNGAVLFDRWIWLSSGLVVFIFFGLGKEAVSMYRSGLLAIGLGKIVPSLRTDHTSRNSTSGTISSFGSKAKMFLKRKSSVSSWYTSSSTSRSDSFTTPVSPKNMTFLETIKEDQHLMKEKPQKSSVFARGIRGLTSTDPEEATDSAGRQSMISRVTSIFKSNTASSQATAQGHTLVALTGQPLTVRSDVSTGHPSPTLSTHASANSIEVIVRREVRQASETAETLPNKAYGDTS</sequence>
<dbReference type="GO" id="GO:0004932">
    <property type="term" value="F:mating-type factor pheromone receptor activity"/>
    <property type="evidence" value="ECO:0007669"/>
    <property type="project" value="InterPro"/>
</dbReference>
<comment type="subcellular location">
    <subcellularLocation>
        <location evidence="1">Membrane</location>
        <topology evidence="1">Multi-pass membrane protein</topology>
    </subcellularLocation>
</comment>
<evidence type="ECO:0000313" key="12">
    <source>
        <dbReference type="EMBL" id="KAK4548469.1"/>
    </source>
</evidence>
<name>A0AAV9JT65_9PEZI</name>
<evidence type="ECO:0000256" key="3">
    <source>
        <dbReference type="ARBA" id="ARBA00022507"/>
    </source>
</evidence>
<feature type="transmembrane region" description="Helical" evidence="11">
    <location>
        <begin position="182"/>
        <end position="212"/>
    </location>
</feature>
<gene>
    <name evidence="12" type="ORF">LTR36_009379</name>
</gene>
<dbReference type="GO" id="GO:0000750">
    <property type="term" value="P:pheromone-dependent signal transduction involved in conjugation with cellular fusion"/>
    <property type="evidence" value="ECO:0007669"/>
    <property type="project" value="TreeGrafter"/>
</dbReference>
<comment type="similarity">
    <text evidence="2">Belongs to the G-protein coupled receptor 4 family.</text>
</comment>
<feature type="transmembrane region" description="Helical" evidence="11">
    <location>
        <begin position="233"/>
        <end position="256"/>
    </location>
</feature>
<evidence type="ECO:0000256" key="10">
    <source>
        <dbReference type="SAM" id="MobiDB-lite"/>
    </source>
</evidence>
<protein>
    <recommendedName>
        <fullName evidence="14">Pheromone receptor</fullName>
    </recommendedName>
</protein>
<feature type="transmembrane region" description="Helical" evidence="11">
    <location>
        <begin position="141"/>
        <end position="162"/>
    </location>
</feature>
<evidence type="ECO:0000256" key="4">
    <source>
        <dbReference type="ARBA" id="ARBA00022692"/>
    </source>
</evidence>
<keyword evidence="7 11" id="KW-0472">Membrane</keyword>
<evidence type="ECO:0000256" key="7">
    <source>
        <dbReference type="ARBA" id="ARBA00023136"/>
    </source>
</evidence>
<organism evidence="12 13">
    <name type="scientific">Oleoguttula mirabilis</name>
    <dbReference type="NCBI Taxonomy" id="1507867"/>
    <lineage>
        <taxon>Eukaryota</taxon>
        <taxon>Fungi</taxon>
        <taxon>Dikarya</taxon>
        <taxon>Ascomycota</taxon>
        <taxon>Pezizomycotina</taxon>
        <taxon>Dothideomycetes</taxon>
        <taxon>Dothideomycetidae</taxon>
        <taxon>Mycosphaerellales</taxon>
        <taxon>Teratosphaeriaceae</taxon>
        <taxon>Oleoguttula</taxon>
    </lineage>
</organism>
<evidence type="ECO:0000256" key="9">
    <source>
        <dbReference type="ARBA" id="ARBA00023224"/>
    </source>
</evidence>
<evidence type="ECO:0000256" key="6">
    <source>
        <dbReference type="ARBA" id="ARBA00023040"/>
    </source>
</evidence>
<evidence type="ECO:0000313" key="13">
    <source>
        <dbReference type="Proteomes" id="UP001324427"/>
    </source>
</evidence>
<dbReference type="PRINTS" id="PR00899">
    <property type="entry name" value="GPCRSTE3"/>
</dbReference>
<keyword evidence="3" id="KW-0589">Pheromone response</keyword>
<evidence type="ECO:0000256" key="11">
    <source>
        <dbReference type="SAM" id="Phobius"/>
    </source>
</evidence>
<evidence type="ECO:0000256" key="5">
    <source>
        <dbReference type="ARBA" id="ARBA00022989"/>
    </source>
</evidence>
<keyword evidence="4 11" id="KW-0812">Transmembrane</keyword>
<dbReference type="AlphaFoldDB" id="A0AAV9JT65"/>
<dbReference type="PANTHER" id="PTHR28097:SF1">
    <property type="entry name" value="PHEROMONE A FACTOR RECEPTOR"/>
    <property type="match status" value="1"/>
</dbReference>
<dbReference type="PANTHER" id="PTHR28097">
    <property type="entry name" value="PHEROMONE A FACTOR RECEPTOR"/>
    <property type="match status" value="1"/>
</dbReference>
<comment type="caution">
    <text evidence="12">The sequence shown here is derived from an EMBL/GenBank/DDBJ whole genome shotgun (WGS) entry which is preliminary data.</text>
</comment>
<accession>A0AAV9JT65</accession>
<feature type="transmembrane region" description="Helical" evidence="11">
    <location>
        <begin position="56"/>
        <end position="81"/>
    </location>
</feature>
<evidence type="ECO:0008006" key="14">
    <source>
        <dbReference type="Google" id="ProtNLM"/>
    </source>
</evidence>
<keyword evidence="9" id="KW-0807">Transducer</keyword>
<keyword evidence="6" id="KW-0297">G-protein coupled receptor</keyword>
<keyword evidence="5 11" id="KW-1133">Transmembrane helix</keyword>
<dbReference type="GO" id="GO:0005886">
    <property type="term" value="C:plasma membrane"/>
    <property type="evidence" value="ECO:0007669"/>
    <property type="project" value="TreeGrafter"/>
</dbReference>
<dbReference type="EMBL" id="JAVFHQ010000007">
    <property type="protein sequence ID" value="KAK4548469.1"/>
    <property type="molecule type" value="Genomic_DNA"/>
</dbReference>
<keyword evidence="8" id="KW-0675">Receptor</keyword>
<proteinExistence type="inferred from homology"/>
<keyword evidence="13" id="KW-1185">Reference proteome</keyword>
<evidence type="ECO:0000256" key="1">
    <source>
        <dbReference type="ARBA" id="ARBA00004141"/>
    </source>
</evidence>
<feature type="region of interest" description="Disordered" evidence="10">
    <location>
        <begin position="469"/>
        <end position="488"/>
    </location>
</feature>
<feature type="transmembrane region" description="Helical" evidence="11">
    <location>
        <begin position="293"/>
        <end position="309"/>
    </location>
</feature>
<dbReference type="Pfam" id="PF02076">
    <property type="entry name" value="STE3"/>
    <property type="match status" value="1"/>
</dbReference>
<dbReference type="InterPro" id="IPR001499">
    <property type="entry name" value="GPCR_STE3"/>
</dbReference>
<feature type="transmembrane region" description="Helical" evidence="11">
    <location>
        <begin position="101"/>
        <end position="120"/>
    </location>
</feature>
<evidence type="ECO:0000256" key="2">
    <source>
        <dbReference type="ARBA" id="ARBA00011085"/>
    </source>
</evidence>
<dbReference type="Proteomes" id="UP001324427">
    <property type="component" value="Unassembled WGS sequence"/>
</dbReference>
<feature type="transmembrane region" description="Helical" evidence="11">
    <location>
        <begin position="25"/>
        <end position="44"/>
    </location>
</feature>